<reference evidence="13" key="1">
    <citation type="journal article" date="2014" name="Front. Microbiol.">
        <title>High frequency of phylogenetically diverse reductive dehalogenase-homologous genes in deep subseafloor sedimentary metagenomes.</title>
        <authorList>
            <person name="Kawai M."/>
            <person name="Futagami T."/>
            <person name="Toyoda A."/>
            <person name="Takaki Y."/>
            <person name="Nishi S."/>
            <person name="Hori S."/>
            <person name="Arai W."/>
            <person name="Tsubouchi T."/>
            <person name="Morono Y."/>
            <person name="Uchiyama I."/>
            <person name="Ito T."/>
            <person name="Fujiyama A."/>
            <person name="Inagaki F."/>
            <person name="Takami H."/>
        </authorList>
    </citation>
    <scope>NUCLEOTIDE SEQUENCE</scope>
    <source>
        <strain evidence="13">Expedition CK06-06</strain>
    </source>
</reference>
<evidence type="ECO:0000256" key="5">
    <source>
        <dbReference type="ARBA" id="ARBA00022723"/>
    </source>
</evidence>
<gene>
    <name evidence="13" type="ORF">S03H2_36650</name>
</gene>
<dbReference type="InterPro" id="IPR004529">
    <property type="entry name" value="Phe-tRNA-synth_IIc_asu"/>
</dbReference>
<sequence length="213" mass="24535">RGPEIETEYYNFTALNTPPNHPARDLQDTFYLKDGRLLRTQTSPVQIRTLEKHTPPLRIISPGRCYRVDTFDPLHSPAFIQIEGLWVDRDVSMADLFGTLKIFAGKIFGEETKIEFLPSYFPFTEPSADLWIQCPFCNGEGCSVCKKKGRIETLGCGMVHPNILKNMGYPEFTGFAFGMGIERIAMIKYNINDMRLFYQNDLQFLRQFNESKL</sequence>
<evidence type="ECO:0000256" key="9">
    <source>
        <dbReference type="ARBA" id="ARBA00022917"/>
    </source>
</evidence>
<evidence type="ECO:0000256" key="10">
    <source>
        <dbReference type="ARBA" id="ARBA00023146"/>
    </source>
</evidence>
<evidence type="ECO:0000313" key="13">
    <source>
        <dbReference type="EMBL" id="GAH57568.1"/>
    </source>
</evidence>
<evidence type="ECO:0000256" key="11">
    <source>
        <dbReference type="ARBA" id="ARBA00049255"/>
    </source>
</evidence>
<keyword evidence="9" id="KW-0648">Protein biosynthesis</keyword>
<evidence type="ECO:0000256" key="1">
    <source>
        <dbReference type="ARBA" id="ARBA00004496"/>
    </source>
</evidence>
<proteinExistence type="predicted"/>
<dbReference type="GO" id="GO:0046872">
    <property type="term" value="F:metal ion binding"/>
    <property type="evidence" value="ECO:0007669"/>
    <property type="project" value="UniProtKB-KW"/>
</dbReference>
<protein>
    <recommendedName>
        <fullName evidence="2">phenylalanine--tRNA ligase</fullName>
        <ecNumber evidence="2">6.1.1.20</ecNumber>
    </recommendedName>
</protein>
<evidence type="ECO:0000256" key="3">
    <source>
        <dbReference type="ARBA" id="ARBA00022490"/>
    </source>
</evidence>
<keyword evidence="10" id="KW-0030">Aminoacyl-tRNA synthetase</keyword>
<name>X1IJ44_9ZZZZ</name>
<comment type="caution">
    <text evidence="13">The sequence shown here is derived from an EMBL/GenBank/DDBJ whole genome shotgun (WGS) entry which is preliminary data.</text>
</comment>
<keyword evidence="8" id="KW-0460">Magnesium</keyword>
<keyword evidence="7" id="KW-0067">ATP-binding</keyword>
<keyword evidence="6" id="KW-0547">Nucleotide-binding</keyword>
<dbReference type="GO" id="GO:0005737">
    <property type="term" value="C:cytoplasm"/>
    <property type="evidence" value="ECO:0007669"/>
    <property type="project" value="UniProtKB-SubCell"/>
</dbReference>
<evidence type="ECO:0000256" key="2">
    <source>
        <dbReference type="ARBA" id="ARBA00012814"/>
    </source>
</evidence>
<comment type="catalytic activity">
    <reaction evidence="11">
        <text>tRNA(Phe) + L-phenylalanine + ATP = L-phenylalanyl-tRNA(Phe) + AMP + diphosphate + H(+)</text>
        <dbReference type="Rhea" id="RHEA:19413"/>
        <dbReference type="Rhea" id="RHEA-COMP:9668"/>
        <dbReference type="Rhea" id="RHEA-COMP:9699"/>
        <dbReference type="ChEBI" id="CHEBI:15378"/>
        <dbReference type="ChEBI" id="CHEBI:30616"/>
        <dbReference type="ChEBI" id="CHEBI:33019"/>
        <dbReference type="ChEBI" id="CHEBI:58095"/>
        <dbReference type="ChEBI" id="CHEBI:78442"/>
        <dbReference type="ChEBI" id="CHEBI:78531"/>
        <dbReference type="ChEBI" id="CHEBI:456215"/>
        <dbReference type="EC" id="6.1.1.20"/>
    </reaction>
</comment>
<evidence type="ECO:0000256" key="8">
    <source>
        <dbReference type="ARBA" id="ARBA00022842"/>
    </source>
</evidence>
<evidence type="ECO:0000256" key="7">
    <source>
        <dbReference type="ARBA" id="ARBA00022840"/>
    </source>
</evidence>
<dbReference type="CDD" id="cd00496">
    <property type="entry name" value="PheRS_alpha_core"/>
    <property type="match status" value="1"/>
</dbReference>
<dbReference type="PROSITE" id="PS50862">
    <property type="entry name" value="AA_TRNA_LIGASE_II"/>
    <property type="match status" value="1"/>
</dbReference>
<dbReference type="NCBIfam" id="TIGR00468">
    <property type="entry name" value="pheS"/>
    <property type="match status" value="1"/>
</dbReference>
<keyword evidence="4" id="KW-0436">Ligase</keyword>
<evidence type="ECO:0000256" key="4">
    <source>
        <dbReference type="ARBA" id="ARBA00022598"/>
    </source>
</evidence>
<dbReference type="Pfam" id="PF01409">
    <property type="entry name" value="tRNA-synt_2d"/>
    <property type="match status" value="1"/>
</dbReference>
<dbReference type="InterPro" id="IPR006195">
    <property type="entry name" value="aa-tRNA-synth_II"/>
</dbReference>
<dbReference type="PANTHER" id="PTHR11538">
    <property type="entry name" value="PHENYLALANYL-TRNA SYNTHETASE"/>
    <property type="match status" value="1"/>
</dbReference>
<dbReference type="InterPro" id="IPR002319">
    <property type="entry name" value="Phenylalanyl-tRNA_Synthase"/>
</dbReference>
<dbReference type="GO" id="GO:0006432">
    <property type="term" value="P:phenylalanyl-tRNA aminoacylation"/>
    <property type="evidence" value="ECO:0007669"/>
    <property type="project" value="InterPro"/>
</dbReference>
<dbReference type="GO" id="GO:0005524">
    <property type="term" value="F:ATP binding"/>
    <property type="evidence" value="ECO:0007669"/>
    <property type="project" value="UniProtKB-KW"/>
</dbReference>
<accession>X1IJ44</accession>
<organism evidence="13">
    <name type="scientific">marine sediment metagenome</name>
    <dbReference type="NCBI Taxonomy" id="412755"/>
    <lineage>
        <taxon>unclassified sequences</taxon>
        <taxon>metagenomes</taxon>
        <taxon>ecological metagenomes</taxon>
    </lineage>
</organism>
<dbReference type="EMBL" id="BARU01022503">
    <property type="protein sequence ID" value="GAH57568.1"/>
    <property type="molecule type" value="Genomic_DNA"/>
</dbReference>
<feature type="non-terminal residue" evidence="13">
    <location>
        <position position="1"/>
    </location>
</feature>
<dbReference type="GO" id="GO:0004826">
    <property type="term" value="F:phenylalanine-tRNA ligase activity"/>
    <property type="evidence" value="ECO:0007669"/>
    <property type="project" value="UniProtKB-EC"/>
</dbReference>
<dbReference type="Gene3D" id="3.30.930.10">
    <property type="entry name" value="Bira Bifunctional Protein, Domain 2"/>
    <property type="match status" value="1"/>
</dbReference>
<evidence type="ECO:0000259" key="12">
    <source>
        <dbReference type="PROSITE" id="PS50862"/>
    </source>
</evidence>
<keyword evidence="3" id="KW-0963">Cytoplasm</keyword>
<comment type="subcellular location">
    <subcellularLocation>
        <location evidence="1">Cytoplasm</location>
    </subcellularLocation>
</comment>
<keyword evidence="5" id="KW-0479">Metal-binding</keyword>
<evidence type="ECO:0000256" key="6">
    <source>
        <dbReference type="ARBA" id="ARBA00022741"/>
    </source>
</evidence>
<dbReference type="EC" id="6.1.1.20" evidence="2"/>
<dbReference type="InterPro" id="IPR045864">
    <property type="entry name" value="aa-tRNA-synth_II/BPL/LPL"/>
</dbReference>
<dbReference type="GO" id="GO:0000049">
    <property type="term" value="F:tRNA binding"/>
    <property type="evidence" value="ECO:0007669"/>
    <property type="project" value="InterPro"/>
</dbReference>
<dbReference type="AlphaFoldDB" id="X1IJ44"/>
<feature type="domain" description="Aminoacyl-transfer RNA synthetases class-II family profile" evidence="12">
    <location>
        <begin position="1"/>
        <end position="187"/>
    </location>
</feature>
<dbReference type="SUPFAM" id="SSF55681">
    <property type="entry name" value="Class II aaRS and biotin synthetases"/>
    <property type="match status" value="1"/>
</dbReference>
<dbReference type="PANTHER" id="PTHR11538:SF41">
    <property type="entry name" value="PHENYLALANINE--TRNA LIGASE, MITOCHONDRIAL"/>
    <property type="match status" value="1"/>
</dbReference>